<dbReference type="Pfam" id="PF21522">
    <property type="entry name" value="MreB-like_C"/>
    <property type="match status" value="1"/>
</dbReference>
<evidence type="ECO:0000313" key="5">
    <source>
        <dbReference type="Proteomes" id="UP000199139"/>
    </source>
</evidence>
<dbReference type="EMBL" id="FPAI01000021">
    <property type="protein sequence ID" value="SFS95706.1"/>
    <property type="molecule type" value="Genomic_DNA"/>
</dbReference>
<evidence type="ECO:0000259" key="2">
    <source>
        <dbReference type="Pfam" id="PF21522"/>
    </source>
</evidence>
<dbReference type="Proteomes" id="UP000321773">
    <property type="component" value="Unassembled WGS sequence"/>
</dbReference>
<feature type="domain" description="Actin-like protein N-terminal" evidence="1">
    <location>
        <begin position="7"/>
        <end position="169"/>
    </location>
</feature>
<organism evidence="4 5">
    <name type="scientific">Halolactibacillus miurensis</name>
    <dbReference type="NCBI Taxonomy" id="306541"/>
    <lineage>
        <taxon>Bacteria</taxon>
        <taxon>Bacillati</taxon>
        <taxon>Bacillota</taxon>
        <taxon>Bacilli</taxon>
        <taxon>Bacillales</taxon>
        <taxon>Bacillaceae</taxon>
        <taxon>Halolactibacillus</taxon>
    </lineage>
</organism>
<evidence type="ECO:0000313" key="3">
    <source>
        <dbReference type="EMBL" id="GEM05696.1"/>
    </source>
</evidence>
<dbReference type="RefSeq" id="WP_089854923.1">
    <property type="nucleotide sequence ID" value="NZ_BJWJ01000045.1"/>
</dbReference>
<dbReference type="STRING" id="306541.SAMN05421668_12119"/>
<accession>A0A1I6U2K6</accession>
<reference evidence="4 5" key="1">
    <citation type="submission" date="2016-10" db="EMBL/GenBank/DDBJ databases">
        <authorList>
            <person name="de Groot N.N."/>
        </authorList>
    </citation>
    <scope>NUCLEOTIDE SEQUENCE [LARGE SCALE GENOMIC DNA]</scope>
    <source>
        <strain evidence="4 5">DSM 17074</strain>
    </source>
</reference>
<dbReference type="Gene3D" id="3.30.420.40">
    <property type="match status" value="2"/>
</dbReference>
<dbReference type="InterPro" id="IPR043129">
    <property type="entry name" value="ATPase_NBD"/>
</dbReference>
<dbReference type="SUPFAM" id="SSF53067">
    <property type="entry name" value="Actin-like ATPase domain"/>
    <property type="match status" value="2"/>
</dbReference>
<protein>
    <submittedName>
        <fullName evidence="4">Plasmid segregation protein ParM</fullName>
    </submittedName>
</protein>
<keyword evidence="6" id="KW-1185">Reference proteome</keyword>
<feature type="domain" description="Actin homologue MreB-like C-terminal" evidence="2">
    <location>
        <begin position="192"/>
        <end position="314"/>
    </location>
</feature>
<dbReference type="AlphaFoldDB" id="A0A1I6U2K6"/>
<sequence length="350" mass="39571">MLVKMSFDIGNGFVKAVSNNEEKVFIAPSSFAKKSALGQSSISDLFDKGTDQYNVFESSLDDGTEYIWGEKLREAISPNKLIHTYTHENRYNNKRFKLLCQFVLAELASQYEEDTLEVVLVTGMPSAEIKTDLDAKLKEFLKKKHLVKRNGIEKVINVVDVRLLEQPLGTLLNKYLLDGKMHKNLTDNTITVIDFGSGTTIIDTYKGMKRIDDQSRTIYQGMNDIYKAVQRKLSAKYSLKTLDQLQIEEGFRNGYVLKISERSQYPFEQEAKEAIVDTIDQIVSEIDRIVAVRENIDEFVVTGGGANAVGEYFKDVFGEESLDVVKDSQTANVHGYDKFCSLLVNNMQSS</sequence>
<evidence type="ECO:0000313" key="4">
    <source>
        <dbReference type="EMBL" id="SFS95706.1"/>
    </source>
</evidence>
<reference evidence="3 6" key="2">
    <citation type="submission" date="2019-07" db="EMBL/GenBank/DDBJ databases">
        <title>Whole genome shotgun sequence of Halolactibacillus miurensis NBRC 100873.</title>
        <authorList>
            <person name="Hosoyama A."/>
            <person name="Uohara A."/>
            <person name="Ohji S."/>
            <person name="Ichikawa N."/>
        </authorList>
    </citation>
    <scope>NUCLEOTIDE SEQUENCE [LARGE SCALE GENOMIC DNA]</scope>
    <source>
        <strain evidence="3 6">NBRC 100873</strain>
    </source>
</reference>
<dbReference type="OrthoDB" id="2304187at2"/>
<dbReference type="EMBL" id="BJWJ01000045">
    <property type="protein sequence ID" value="GEM05696.1"/>
    <property type="molecule type" value="Genomic_DNA"/>
</dbReference>
<dbReference type="InterPro" id="IPR040607">
    <property type="entry name" value="ALP_N"/>
</dbReference>
<dbReference type="Pfam" id="PF17989">
    <property type="entry name" value="ALP_N"/>
    <property type="match status" value="1"/>
</dbReference>
<gene>
    <name evidence="3" type="ORF">HMI01_26840</name>
    <name evidence="4" type="ORF">SAMN05421668_12119</name>
</gene>
<name>A0A1I6U2K6_9BACI</name>
<dbReference type="Proteomes" id="UP000199139">
    <property type="component" value="Unassembled WGS sequence"/>
</dbReference>
<proteinExistence type="predicted"/>
<dbReference type="CDD" id="cd24021">
    <property type="entry name" value="ASKHA_NBD_ParM_Psk41-like"/>
    <property type="match status" value="1"/>
</dbReference>
<dbReference type="InterPro" id="IPR049067">
    <property type="entry name" value="MreB-like_C"/>
</dbReference>
<evidence type="ECO:0000259" key="1">
    <source>
        <dbReference type="Pfam" id="PF17989"/>
    </source>
</evidence>
<evidence type="ECO:0000313" key="6">
    <source>
        <dbReference type="Proteomes" id="UP000321773"/>
    </source>
</evidence>